<evidence type="ECO:0000313" key="1">
    <source>
        <dbReference type="EMBL" id="JAH65650.1"/>
    </source>
</evidence>
<organism evidence="1">
    <name type="scientific">Anguilla anguilla</name>
    <name type="common">European freshwater eel</name>
    <name type="synonym">Muraena anguilla</name>
    <dbReference type="NCBI Taxonomy" id="7936"/>
    <lineage>
        <taxon>Eukaryota</taxon>
        <taxon>Metazoa</taxon>
        <taxon>Chordata</taxon>
        <taxon>Craniata</taxon>
        <taxon>Vertebrata</taxon>
        <taxon>Euteleostomi</taxon>
        <taxon>Actinopterygii</taxon>
        <taxon>Neopterygii</taxon>
        <taxon>Teleostei</taxon>
        <taxon>Anguilliformes</taxon>
        <taxon>Anguillidae</taxon>
        <taxon>Anguilla</taxon>
    </lineage>
</organism>
<name>A0A0E9UK51_ANGAN</name>
<sequence length="33" mass="3637">MSLFQSQNCLKLTGNLLPKLCITLTIVGIHVHT</sequence>
<reference evidence="1" key="2">
    <citation type="journal article" date="2015" name="Fish Shellfish Immunol.">
        <title>Early steps in the European eel (Anguilla anguilla)-Vibrio vulnificus interaction in the gills: Role of the RtxA13 toxin.</title>
        <authorList>
            <person name="Callol A."/>
            <person name="Pajuelo D."/>
            <person name="Ebbesson L."/>
            <person name="Teles M."/>
            <person name="MacKenzie S."/>
            <person name="Amaro C."/>
        </authorList>
    </citation>
    <scope>NUCLEOTIDE SEQUENCE</scope>
</reference>
<accession>A0A0E9UK51</accession>
<proteinExistence type="predicted"/>
<dbReference type="AlphaFoldDB" id="A0A0E9UK51"/>
<dbReference type="EMBL" id="GBXM01042927">
    <property type="protein sequence ID" value="JAH65650.1"/>
    <property type="molecule type" value="Transcribed_RNA"/>
</dbReference>
<protein>
    <submittedName>
        <fullName evidence="1">Uncharacterized protein</fullName>
    </submittedName>
</protein>
<reference evidence="1" key="1">
    <citation type="submission" date="2014-11" db="EMBL/GenBank/DDBJ databases">
        <authorList>
            <person name="Amaro Gonzalez C."/>
        </authorList>
    </citation>
    <scope>NUCLEOTIDE SEQUENCE</scope>
</reference>